<dbReference type="CDD" id="cd03801">
    <property type="entry name" value="GT4_PimA-like"/>
    <property type="match status" value="1"/>
</dbReference>
<organism evidence="3 4">
    <name type="scientific">Roseibacillus ishigakijimensis</name>
    <dbReference type="NCBI Taxonomy" id="454146"/>
    <lineage>
        <taxon>Bacteria</taxon>
        <taxon>Pseudomonadati</taxon>
        <taxon>Verrucomicrobiota</taxon>
        <taxon>Verrucomicrobiia</taxon>
        <taxon>Verrucomicrobiales</taxon>
        <taxon>Verrucomicrobiaceae</taxon>
        <taxon>Roseibacillus</taxon>
    </lineage>
</organism>
<dbReference type="PANTHER" id="PTHR45947">
    <property type="entry name" value="SULFOQUINOVOSYL TRANSFERASE SQD2"/>
    <property type="match status" value="1"/>
</dbReference>
<dbReference type="EMBL" id="JAENIO010000042">
    <property type="protein sequence ID" value="MBK1835136.1"/>
    <property type="molecule type" value="Genomic_DNA"/>
</dbReference>
<reference evidence="3" key="1">
    <citation type="submission" date="2021-01" db="EMBL/GenBank/DDBJ databases">
        <title>Modified the classification status of verrucomicrobia.</title>
        <authorList>
            <person name="Feng X."/>
        </authorList>
    </citation>
    <scope>NUCLEOTIDE SEQUENCE</scope>
    <source>
        <strain evidence="3">KCTC 12986</strain>
    </source>
</reference>
<name>A0A934RT21_9BACT</name>
<dbReference type="InterPro" id="IPR050194">
    <property type="entry name" value="Glycosyltransferase_grp1"/>
</dbReference>
<dbReference type="AlphaFoldDB" id="A0A934RT21"/>
<dbReference type="Gene3D" id="3.40.50.2000">
    <property type="entry name" value="Glycogen Phosphorylase B"/>
    <property type="match status" value="2"/>
</dbReference>
<keyword evidence="4" id="KW-1185">Reference proteome</keyword>
<dbReference type="InterPro" id="IPR001296">
    <property type="entry name" value="Glyco_trans_1"/>
</dbReference>
<dbReference type="Pfam" id="PF13439">
    <property type="entry name" value="Glyco_transf_4"/>
    <property type="match status" value="1"/>
</dbReference>
<sequence>MINLLFDQPLDRPRVAVVTSTYARSQDDHQVPWMREMTRRTAPGLPDLEIFAAGFRGLKSHQIDGIPVRRFRYAPARWEALTHDEGAPSKSRSLSYKLLTIPYLLCGMLSIFYWCIVNRTTVLHVHWPFPHGLWALLPKWFLGIKVVSMCHGAELALARKSKPIRWALTFFLKQSDAIRANSSHTAAEIKRLTGLDAEIIPYGATIQETPAPPAATTAEEKVPLLLFCGRLIQRKGIDVLLHALPQVLAKREVRLVITGEGDRKAEWQALSTELGLDDKVEFAGFVSNERLGSLYQECDLYVHPAIHDDQGDTEGLGVVLIEALACRKPVVASAVGGIVDVIIDGETGLLVPEKDPKALSKAILTVLADQDLSGKLGEQGHDHARRFFDWDRCAQLTLQSYHDLSHNEPAATRHTLPA</sequence>
<protein>
    <submittedName>
        <fullName evidence="3">Glycosyltransferase family 4 protein</fullName>
    </submittedName>
</protein>
<feature type="domain" description="Glycosyl transferase family 1" evidence="1">
    <location>
        <begin position="216"/>
        <end position="380"/>
    </location>
</feature>
<evidence type="ECO:0000259" key="1">
    <source>
        <dbReference type="Pfam" id="PF00534"/>
    </source>
</evidence>
<evidence type="ECO:0000313" key="3">
    <source>
        <dbReference type="EMBL" id="MBK1835136.1"/>
    </source>
</evidence>
<dbReference type="InterPro" id="IPR028098">
    <property type="entry name" value="Glyco_trans_4-like_N"/>
</dbReference>
<evidence type="ECO:0000313" key="4">
    <source>
        <dbReference type="Proteomes" id="UP000604083"/>
    </source>
</evidence>
<gene>
    <name evidence="3" type="ORF">JIN78_13790</name>
</gene>
<dbReference type="GO" id="GO:0016757">
    <property type="term" value="F:glycosyltransferase activity"/>
    <property type="evidence" value="ECO:0007669"/>
    <property type="project" value="InterPro"/>
</dbReference>
<evidence type="ECO:0000259" key="2">
    <source>
        <dbReference type="Pfam" id="PF13439"/>
    </source>
</evidence>
<comment type="caution">
    <text evidence="3">The sequence shown here is derived from an EMBL/GenBank/DDBJ whole genome shotgun (WGS) entry which is preliminary data.</text>
</comment>
<dbReference type="Proteomes" id="UP000604083">
    <property type="component" value="Unassembled WGS sequence"/>
</dbReference>
<dbReference type="RefSeq" id="WP_200392570.1">
    <property type="nucleotide sequence ID" value="NZ_JAENIO010000042.1"/>
</dbReference>
<dbReference type="SUPFAM" id="SSF53756">
    <property type="entry name" value="UDP-Glycosyltransferase/glycogen phosphorylase"/>
    <property type="match status" value="1"/>
</dbReference>
<proteinExistence type="predicted"/>
<dbReference type="PANTHER" id="PTHR45947:SF3">
    <property type="entry name" value="SULFOQUINOVOSYL TRANSFERASE SQD2"/>
    <property type="match status" value="1"/>
</dbReference>
<feature type="domain" description="Glycosyltransferase subfamily 4-like N-terminal" evidence="2">
    <location>
        <begin position="119"/>
        <end position="203"/>
    </location>
</feature>
<accession>A0A934RT21</accession>
<dbReference type="Pfam" id="PF00534">
    <property type="entry name" value="Glycos_transf_1"/>
    <property type="match status" value="1"/>
</dbReference>